<organism evidence="2 3">
    <name type="scientific">Stylosanthes scabra</name>
    <dbReference type="NCBI Taxonomy" id="79078"/>
    <lineage>
        <taxon>Eukaryota</taxon>
        <taxon>Viridiplantae</taxon>
        <taxon>Streptophyta</taxon>
        <taxon>Embryophyta</taxon>
        <taxon>Tracheophyta</taxon>
        <taxon>Spermatophyta</taxon>
        <taxon>Magnoliopsida</taxon>
        <taxon>eudicotyledons</taxon>
        <taxon>Gunneridae</taxon>
        <taxon>Pentapetalae</taxon>
        <taxon>rosids</taxon>
        <taxon>fabids</taxon>
        <taxon>Fabales</taxon>
        <taxon>Fabaceae</taxon>
        <taxon>Papilionoideae</taxon>
        <taxon>50 kb inversion clade</taxon>
        <taxon>dalbergioids sensu lato</taxon>
        <taxon>Dalbergieae</taxon>
        <taxon>Pterocarpus clade</taxon>
        <taxon>Stylosanthes</taxon>
    </lineage>
</organism>
<feature type="compositionally biased region" description="Basic and acidic residues" evidence="1">
    <location>
        <begin position="77"/>
        <end position="87"/>
    </location>
</feature>
<sequence length="129" mass="13854">VHYNPRETVPHARVQRVPDVDKEPVLVFPLDSPEAEELPGDVEDRLVELPAVDNDVGIEVEEGAGDRASAEAEDGDGAGREDGREGGEDVEVGVGEWSVGECDAVDVAGSIEEEEPRAAERMVGFSRNF</sequence>
<name>A0ABU6RYR6_9FABA</name>
<evidence type="ECO:0000313" key="3">
    <source>
        <dbReference type="Proteomes" id="UP001341840"/>
    </source>
</evidence>
<accession>A0ABU6RYR6</accession>
<protein>
    <submittedName>
        <fullName evidence="2">Uncharacterized protein</fullName>
    </submittedName>
</protein>
<comment type="caution">
    <text evidence="2">The sequence shown here is derived from an EMBL/GenBank/DDBJ whole genome shotgun (WGS) entry which is preliminary data.</text>
</comment>
<reference evidence="2 3" key="1">
    <citation type="journal article" date="2023" name="Plants (Basel)">
        <title>Bridging the Gap: Combining Genomics and Transcriptomics Approaches to Understand Stylosanthes scabra, an Orphan Legume from the Brazilian Caatinga.</title>
        <authorList>
            <person name="Ferreira-Neto J.R.C."/>
            <person name="da Silva M.D."/>
            <person name="Binneck E."/>
            <person name="de Melo N.F."/>
            <person name="da Silva R.H."/>
            <person name="de Melo A.L.T.M."/>
            <person name="Pandolfi V."/>
            <person name="Bustamante F.O."/>
            <person name="Brasileiro-Vidal A.C."/>
            <person name="Benko-Iseppon A.M."/>
        </authorList>
    </citation>
    <scope>NUCLEOTIDE SEQUENCE [LARGE SCALE GENOMIC DNA]</scope>
    <source>
        <tissue evidence="2">Leaves</tissue>
    </source>
</reference>
<keyword evidence="3" id="KW-1185">Reference proteome</keyword>
<feature type="non-terminal residue" evidence="2">
    <location>
        <position position="1"/>
    </location>
</feature>
<dbReference type="Proteomes" id="UP001341840">
    <property type="component" value="Unassembled WGS sequence"/>
</dbReference>
<gene>
    <name evidence="2" type="ORF">PIB30_105084</name>
</gene>
<evidence type="ECO:0000313" key="2">
    <source>
        <dbReference type="EMBL" id="MED6129147.1"/>
    </source>
</evidence>
<evidence type="ECO:0000256" key="1">
    <source>
        <dbReference type="SAM" id="MobiDB-lite"/>
    </source>
</evidence>
<proteinExistence type="predicted"/>
<feature type="region of interest" description="Disordered" evidence="1">
    <location>
        <begin position="60"/>
        <end position="95"/>
    </location>
</feature>
<dbReference type="EMBL" id="JASCZI010033977">
    <property type="protein sequence ID" value="MED6129147.1"/>
    <property type="molecule type" value="Genomic_DNA"/>
</dbReference>